<dbReference type="Proteomes" id="UP000193467">
    <property type="component" value="Unassembled WGS sequence"/>
</dbReference>
<evidence type="ECO:0000256" key="6">
    <source>
        <dbReference type="SAM" id="Phobius"/>
    </source>
</evidence>
<gene>
    <name evidence="7" type="ORF">BCR35DRAFT_74456</name>
</gene>
<organism evidence="7 8">
    <name type="scientific">Leucosporidium creatinivorum</name>
    <dbReference type="NCBI Taxonomy" id="106004"/>
    <lineage>
        <taxon>Eukaryota</taxon>
        <taxon>Fungi</taxon>
        <taxon>Dikarya</taxon>
        <taxon>Basidiomycota</taxon>
        <taxon>Pucciniomycotina</taxon>
        <taxon>Microbotryomycetes</taxon>
        <taxon>Leucosporidiales</taxon>
        <taxon>Leucosporidium</taxon>
    </lineage>
</organism>
<comment type="subcellular location">
    <subcellularLocation>
        <location evidence="1">Membrane</location>
        <topology evidence="1">Multi-pass membrane protein</topology>
    </subcellularLocation>
</comment>
<name>A0A1Y2G4J5_9BASI</name>
<evidence type="ECO:0000256" key="3">
    <source>
        <dbReference type="ARBA" id="ARBA00022989"/>
    </source>
</evidence>
<feature type="region of interest" description="Disordered" evidence="5">
    <location>
        <begin position="153"/>
        <end position="203"/>
    </location>
</feature>
<feature type="transmembrane region" description="Helical" evidence="6">
    <location>
        <begin position="227"/>
        <end position="246"/>
    </location>
</feature>
<evidence type="ECO:0000256" key="4">
    <source>
        <dbReference type="ARBA" id="ARBA00023136"/>
    </source>
</evidence>
<reference evidence="7 8" key="1">
    <citation type="submission" date="2016-07" db="EMBL/GenBank/DDBJ databases">
        <title>Pervasive Adenine N6-methylation of Active Genes in Fungi.</title>
        <authorList>
            <consortium name="DOE Joint Genome Institute"/>
            <person name="Mondo S.J."/>
            <person name="Dannebaum R.O."/>
            <person name="Kuo R.C."/>
            <person name="Labutti K."/>
            <person name="Haridas S."/>
            <person name="Kuo A."/>
            <person name="Salamov A."/>
            <person name="Ahrendt S.R."/>
            <person name="Lipzen A."/>
            <person name="Sullivan W."/>
            <person name="Andreopoulos W.B."/>
            <person name="Clum A."/>
            <person name="Lindquist E."/>
            <person name="Daum C."/>
            <person name="Ramamoorthy G.K."/>
            <person name="Gryganskyi A."/>
            <person name="Culley D."/>
            <person name="Magnuson J.K."/>
            <person name="James T.Y."/>
            <person name="O'Malley M.A."/>
            <person name="Stajich J.E."/>
            <person name="Spatafora J.W."/>
            <person name="Visel A."/>
            <person name="Grigoriev I.V."/>
        </authorList>
    </citation>
    <scope>NUCLEOTIDE SEQUENCE [LARGE SCALE GENOMIC DNA]</scope>
    <source>
        <strain evidence="7 8">62-1032</strain>
    </source>
</reference>
<evidence type="ECO:0000256" key="5">
    <source>
        <dbReference type="SAM" id="MobiDB-lite"/>
    </source>
</evidence>
<keyword evidence="4 6" id="KW-0472">Membrane</keyword>
<protein>
    <recommendedName>
        <fullName evidence="9">PQ loop repeat-domain-containing protein</fullName>
    </recommendedName>
</protein>
<evidence type="ECO:0000256" key="2">
    <source>
        <dbReference type="ARBA" id="ARBA00022692"/>
    </source>
</evidence>
<evidence type="ECO:0000313" key="8">
    <source>
        <dbReference type="Proteomes" id="UP000193467"/>
    </source>
</evidence>
<dbReference type="GO" id="GO:0016020">
    <property type="term" value="C:membrane"/>
    <property type="evidence" value="ECO:0007669"/>
    <property type="project" value="UniProtKB-SubCell"/>
</dbReference>
<dbReference type="Pfam" id="PF04193">
    <property type="entry name" value="PQ-loop"/>
    <property type="match status" value="1"/>
</dbReference>
<keyword evidence="8" id="KW-1185">Reference proteome</keyword>
<keyword evidence="3 6" id="KW-1133">Transmembrane helix</keyword>
<evidence type="ECO:0008006" key="9">
    <source>
        <dbReference type="Google" id="ProtNLM"/>
    </source>
</evidence>
<proteinExistence type="predicted"/>
<accession>A0A1Y2G4J5</accession>
<comment type="caution">
    <text evidence="7">The sequence shown here is derived from an EMBL/GenBank/DDBJ whole genome shotgun (WGS) entry which is preliminary data.</text>
</comment>
<dbReference type="InterPro" id="IPR006603">
    <property type="entry name" value="PQ-loop_rpt"/>
</dbReference>
<evidence type="ECO:0000313" key="7">
    <source>
        <dbReference type="EMBL" id="ORY91710.1"/>
    </source>
</evidence>
<dbReference type="InterPro" id="IPR051415">
    <property type="entry name" value="LAAT-1"/>
</dbReference>
<evidence type="ECO:0000256" key="1">
    <source>
        <dbReference type="ARBA" id="ARBA00004141"/>
    </source>
</evidence>
<sequence>MVLSQAELISKAAGLLALGYASWSHFPQLLTVWAEKPTRGGLSWKLLVLWILADAFSLLGVTLGHTLQTQIFQFTWYLIGDSLLTLQQAFFQGYLPFTQRRRQRKADEHGASRALVLSTQMTKDSPWSVKNQVQRREEAAAVAVAAGRRKKGRRAAQALVNTIGKRPHGRREEHVELLPAKPRRRGAGGHSSDDESEEELRSEQGPRGVEVLVIHLFGRWNSITQPICLVIMTSLMILVWYLTAYRPRASLAHLEHPSPPIEDGKVNSQALVAWILASIGTALNNIPRVHQLYITVKVRSLPPFAHRRGLNADLFRRQQEKSTEGVEPYMFIALSKSPRLDVPLSRYAI</sequence>
<dbReference type="PANTHER" id="PTHR16201">
    <property type="entry name" value="SEVEN TRANSMEMBRANE PROTEIN 1-RELATED"/>
    <property type="match status" value="1"/>
</dbReference>
<dbReference type="EMBL" id="MCGR01000002">
    <property type="protein sequence ID" value="ORY91710.1"/>
    <property type="molecule type" value="Genomic_DNA"/>
</dbReference>
<dbReference type="AlphaFoldDB" id="A0A1Y2G4J5"/>
<keyword evidence="2 6" id="KW-0812">Transmembrane</keyword>
<dbReference type="InParanoid" id="A0A1Y2G4J5"/>